<evidence type="ECO:0000313" key="4">
    <source>
        <dbReference type="EMBL" id="RBP53141.1"/>
    </source>
</evidence>
<name>A0A395JNA8_9GAMM</name>
<dbReference type="Pfam" id="PF04231">
    <property type="entry name" value="Endonuclease_1"/>
    <property type="match status" value="1"/>
</dbReference>
<dbReference type="InParanoid" id="A0A395JNA8"/>
<evidence type="ECO:0000256" key="1">
    <source>
        <dbReference type="ARBA" id="ARBA00006429"/>
    </source>
</evidence>
<dbReference type="InterPro" id="IPR007346">
    <property type="entry name" value="Endonuclease-I"/>
</dbReference>
<protein>
    <submittedName>
        <fullName evidence="4">Deoxyribonuclease-1</fullName>
    </submittedName>
</protein>
<accession>A0A395JNA8</accession>
<dbReference type="InterPro" id="IPR044925">
    <property type="entry name" value="His-Me_finger_sf"/>
</dbReference>
<keyword evidence="3" id="KW-0378">Hydrolase</keyword>
<dbReference type="SUPFAM" id="SSF54060">
    <property type="entry name" value="His-Me finger endonucleases"/>
    <property type="match status" value="1"/>
</dbReference>
<dbReference type="GO" id="GO:0004518">
    <property type="term" value="F:nuclease activity"/>
    <property type="evidence" value="ECO:0007669"/>
    <property type="project" value="UniProtKB-KW"/>
</dbReference>
<evidence type="ECO:0000256" key="3">
    <source>
        <dbReference type="ARBA" id="ARBA00022801"/>
    </source>
</evidence>
<gene>
    <name evidence="4" type="ORF">DFR28_101526</name>
</gene>
<keyword evidence="2" id="KW-0540">Nuclease</keyword>
<dbReference type="PANTHER" id="PTHR33607:SF2">
    <property type="entry name" value="ENDONUCLEASE-1"/>
    <property type="match status" value="1"/>
</dbReference>
<organism evidence="4 5">
    <name type="scientific">Arenicella xantha</name>
    <dbReference type="NCBI Taxonomy" id="644221"/>
    <lineage>
        <taxon>Bacteria</taxon>
        <taxon>Pseudomonadati</taxon>
        <taxon>Pseudomonadota</taxon>
        <taxon>Gammaproteobacteria</taxon>
        <taxon>Arenicellales</taxon>
        <taxon>Arenicellaceae</taxon>
        <taxon>Arenicella</taxon>
    </lineage>
</organism>
<dbReference type="Proteomes" id="UP000253083">
    <property type="component" value="Unassembled WGS sequence"/>
</dbReference>
<evidence type="ECO:0000313" key="5">
    <source>
        <dbReference type="Proteomes" id="UP000253083"/>
    </source>
</evidence>
<dbReference type="GO" id="GO:0016787">
    <property type="term" value="F:hydrolase activity"/>
    <property type="evidence" value="ECO:0007669"/>
    <property type="project" value="UniProtKB-KW"/>
</dbReference>
<dbReference type="FunCoup" id="A0A395JNA8">
    <property type="interactions" value="20"/>
</dbReference>
<proteinExistence type="inferred from homology"/>
<dbReference type="AlphaFoldDB" id="A0A395JNA8"/>
<sequence length="250" mass="29007">MRSVSVIVKRVAVVALMLAAVWFFESYESASEQGTRAANSPPQQVGAKQRNYDQARKVFWRNLYPRDGVTLYCQAPFETDERAGFNVEHVFPMSWATSGLKCGKRKQCRASSAWFNQIESDLHNLYPARSDVNQARSSYRFGEVKGEVRRYGETCDFEVDERARVAEPTPAVRGEVARAMFYMAFEYRDQGLMLFDKQAKLLQQWHRADPPSAAERRRNDIIEKLQGNRNPFIDRPEYLDELYRQGYFSQ</sequence>
<comment type="similarity">
    <text evidence="1">Belongs to the EndA/NucM nuclease family.</text>
</comment>
<keyword evidence="5" id="KW-1185">Reference proteome</keyword>
<evidence type="ECO:0000256" key="2">
    <source>
        <dbReference type="ARBA" id="ARBA00022722"/>
    </source>
</evidence>
<dbReference type="EMBL" id="QNRT01000001">
    <property type="protein sequence ID" value="RBP53141.1"/>
    <property type="molecule type" value="Genomic_DNA"/>
</dbReference>
<reference evidence="4 5" key="1">
    <citation type="submission" date="2018-06" db="EMBL/GenBank/DDBJ databases">
        <title>Genomic Encyclopedia of Type Strains, Phase IV (KMG-IV): sequencing the most valuable type-strain genomes for metagenomic binning, comparative biology and taxonomic classification.</title>
        <authorList>
            <person name="Goeker M."/>
        </authorList>
    </citation>
    <scope>NUCLEOTIDE SEQUENCE [LARGE SCALE GENOMIC DNA]</scope>
    <source>
        <strain evidence="4 5">DSM 24032</strain>
    </source>
</reference>
<dbReference type="PANTHER" id="PTHR33607">
    <property type="entry name" value="ENDONUCLEASE-1"/>
    <property type="match status" value="1"/>
</dbReference>
<comment type="caution">
    <text evidence="4">The sequence shown here is derived from an EMBL/GenBank/DDBJ whole genome shotgun (WGS) entry which is preliminary data.</text>
</comment>
<dbReference type="OrthoDB" id="9800417at2"/>